<dbReference type="Pfam" id="PF05879">
    <property type="entry name" value="RHD3_GTPase"/>
    <property type="match status" value="1"/>
</dbReference>
<comment type="caution">
    <text evidence="12">The sequence shown here is derived from an EMBL/GenBank/DDBJ whole genome shotgun (WGS) entry which is preliminary data.</text>
</comment>
<name>A0ABQ0DHH5_9EUKA</name>
<keyword evidence="13" id="KW-1185">Reference proteome</keyword>
<dbReference type="PROSITE" id="PS51715">
    <property type="entry name" value="G_GB1_RHD3"/>
    <property type="match status" value="1"/>
</dbReference>
<dbReference type="Pfam" id="PF20428">
    <property type="entry name" value="Sey1_3HB"/>
    <property type="match status" value="1"/>
</dbReference>
<evidence type="ECO:0000256" key="7">
    <source>
        <dbReference type="ARBA" id="ARBA00023136"/>
    </source>
</evidence>
<comment type="subcellular location">
    <subcellularLocation>
        <location evidence="8">Endoplasmic reticulum membrane</location>
        <topology evidence="8">Multi-pass membrane protein</topology>
    </subcellularLocation>
</comment>
<evidence type="ECO:0000259" key="11">
    <source>
        <dbReference type="PROSITE" id="PS51715"/>
    </source>
</evidence>
<dbReference type="EMBL" id="BAAFRS010000100">
    <property type="protein sequence ID" value="GAB1222290.1"/>
    <property type="molecule type" value="Genomic_DNA"/>
</dbReference>
<evidence type="ECO:0000256" key="5">
    <source>
        <dbReference type="ARBA" id="ARBA00022989"/>
    </source>
</evidence>
<feature type="topological domain" description="Cytoplasmic" evidence="8">
    <location>
        <begin position="1"/>
        <end position="768"/>
    </location>
</feature>
<evidence type="ECO:0000313" key="13">
    <source>
        <dbReference type="Proteomes" id="UP001628156"/>
    </source>
</evidence>
<gene>
    <name evidence="12" type="ORF">ENUP19_0100G0039</name>
</gene>
<keyword evidence="6 8" id="KW-0342">GTP-binding</keyword>
<feature type="transmembrane region" description="Helical" evidence="10">
    <location>
        <begin position="823"/>
        <end position="846"/>
    </location>
</feature>
<evidence type="ECO:0000256" key="8">
    <source>
        <dbReference type="HAMAP-Rule" id="MF_03109"/>
    </source>
</evidence>
<dbReference type="Gene3D" id="3.40.50.300">
    <property type="entry name" value="P-loop containing nucleotide triphosphate hydrolases"/>
    <property type="match status" value="1"/>
</dbReference>
<feature type="region of interest" description="Disordered" evidence="9">
    <location>
        <begin position="850"/>
        <end position="869"/>
    </location>
</feature>
<dbReference type="InterPro" id="IPR030386">
    <property type="entry name" value="G_GB1_RHD3_dom"/>
</dbReference>
<dbReference type="PANTHER" id="PTHR45923:SF2">
    <property type="entry name" value="PROTEIN SEY1"/>
    <property type="match status" value="1"/>
</dbReference>
<accession>A0ABQ0DHH5</accession>
<evidence type="ECO:0000256" key="6">
    <source>
        <dbReference type="ARBA" id="ARBA00023134"/>
    </source>
</evidence>
<keyword evidence="1 8" id="KW-0812">Transmembrane</keyword>
<keyword evidence="4 8" id="KW-0256">Endoplasmic reticulum</keyword>
<dbReference type="SUPFAM" id="SSF52540">
    <property type="entry name" value="P-loop containing nucleoside triphosphate hydrolases"/>
    <property type="match status" value="1"/>
</dbReference>
<feature type="topological domain" description="Lumenal" evidence="8">
    <location>
        <begin position="790"/>
        <end position="792"/>
    </location>
</feature>
<feature type="domain" description="GB1/RHD3-type G" evidence="11">
    <location>
        <begin position="124"/>
        <end position="341"/>
    </location>
</feature>
<feature type="binding site" evidence="8">
    <location>
        <begin position="134"/>
        <end position="141"/>
    </location>
    <ligand>
        <name>GTP</name>
        <dbReference type="ChEBI" id="CHEBI:37565"/>
    </ligand>
</feature>
<evidence type="ECO:0000256" key="9">
    <source>
        <dbReference type="SAM" id="MobiDB-lite"/>
    </source>
</evidence>
<keyword evidence="8" id="KW-0175">Coiled coil</keyword>
<reference evidence="12 13" key="1">
    <citation type="journal article" date="2019" name="PLoS Negl. Trop. Dis.">
        <title>Whole genome sequencing of Entamoeba nuttalli reveals mammalian host-related molecular signatures and a novel octapeptide-repeat surface protein.</title>
        <authorList>
            <person name="Tanaka M."/>
            <person name="Makiuchi T."/>
            <person name="Komiyama T."/>
            <person name="Shiina T."/>
            <person name="Osaki K."/>
            <person name="Tachibana H."/>
        </authorList>
    </citation>
    <scope>NUCLEOTIDE SEQUENCE [LARGE SCALE GENOMIC DNA]</scope>
    <source>
        <strain evidence="12 13">P19-061405</strain>
    </source>
</reference>
<feature type="coiled-coil region" evidence="8">
    <location>
        <begin position="52"/>
        <end position="87"/>
    </location>
</feature>
<feature type="topological domain" description="Cytoplasmic" evidence="8">
    <location>
        <begin position="814"/>
        <end position="960"/>
    </location>
</feature>
<keyword evidence="2 8" id="KW-0547">Nucleotide-binding</keyword>
<dbReference type="InterPro" id="IPR008803">
    <property type="entry name" value="RHD3/Sey1"/>
</dbReference>
<dbReference type="InterPro" id="IPR027417">
    <property type="entry name" value="P-loop_NTPase"/>
</dbReference>
<evidence type="ECO:0000256" key="3">
    <source>
        <dbReference type="ARBA" id="ARBA00022801"/>
    </source>
</evidence>
<evidence type="ECO:0000256" key="2">
    <source>
        <dbReference type="ARBA" id="ARBA00022741"/>
    </source>
</evidence>
<proteinExistence type="inferred from homology"/>
<comment type="similarity">
    <text evidence="8">Belongs to the TRAFAC class dynamin-like GTPase superfamily. GB1/RHD3 GTPase family. RHD3 subfamily.</text>
</comment>
<evidence type="ECO:0000256" key="10">
    <source>
        <dbReference type="SAM" id="Phobius"/>
    </source>
</evidence>
<dbReference type="InterPro" id="IPR046758">
    <property type="entry name" value="Sey1/RHD3-like_3HB"/>
</dbReference>
<dbReference type="Proteomes" id="UP001628156">
    <property type="component" value="Unassembled WGS sequence"/>
</dbReference>
<keyword evidence="3 8" id="KW-0378">Hydrolase</keyword>
<evidence type="ECO:0000313" key="12">
    <source>
        <dbReference type="EMBL" id="GAB1222290.1"/>
    </source>
</evidence>
<keyword evidence="7 8" id="KW-0472">Membrane</keyword>
<protein>
    <recommendedName>
        <fullName evidence="8">Protein SEY1 homolog</fullName>
        <ecNumber evidence="8">3.6.5.-</ecNumber>
    </recommendedName>
</protein>
<evidence type="ECO:0000256" key="1">
    <source>
        <dbReference type="ARBA" id="ARBA00022692"/>
    </source>
</evidence>
<comment type="function">
    <text evidence="8">Probable GTP-binding protein that may be involved in cell development.</text>
</comment>
<evidence type="ECO:0000256" key="4">
    <source>
        <dbReference type="ARBA" id="ARBA00022824"/>
    </source>
</evidence>
<organism evidence="12 13">
    <name type="scientific">Entamoeba nuttalli</name>
    <dbReference type="NCBI Taxonomy" id="412467"/>
    <lineage>
        <taxon>Eukaryota</taxon>
        <taxon>Amoebozoa</taxon>
        <taxon>Evosea</taxon>
        <taxon>Archamoebae</taxon>
        <taxon>Mastigamoebida</taxon>
        <taxon>Entamoebidae</taxon>
        <taxon>Entamoeba</taxon>
    </lineage>
</organism>
<dbReference type="EC" id="3.6.5.-" evidence="8"/>
<feature type="transmembrane region" description="Helical" evidence="10">
    <location>
        <begin position="794"/>
        <end position="817"/>
    </location>
</feature>
<dbReference type="PANTHER" id="PTHR45923">
    <property type="entry name" value="PROTEIN SEY1"/>
    <property type="match status" value="1"/>
</dbReference>
<keyword evidence="5 8" id="KW-1133">Transmembrane helix</keyword>
<dbReference type="HAMAP" id="MF_03109">
    <property type="entry name" value="Sey1"/>
    <property type="match status" value="1"/>
</dbReference>
<sequence length="960" mass="112303">MQESDVFHNQLRVEMLKKEEEEVEKNSEKKKAPGIDMNRVNLIKTRDEDIIAENIKAELKEEEKENMKVEENEIKEEEEEMKEKQNYPCMQIIDQEGIFADENQKDRITFEEFIQENTKFKELGFNYNMLSILGPQNSGKSTLLNYLFDTDFAVLNEKNGRQRTTRGVWLGLVGDRKDIIIMDLEGSDGSIREDDLSFERKISLFSLSVCSVLMVNIWSHDVGRYGASNMSLLKNIFELNLQLFQKEDSPKTLILFVIRDRDQRKPFENTKSVLLEDIMKIWESVARPECFKRAPIDKFFDLEFTSLPHFKHDKELFIQEAKELKKRFDCKNQNTYFRPIYNKEIPADGLALFTKQVWSAIKSNKDLDLPSQKEMLARFRCDELIENIFNEFEKEIEEIKIQHSEKHIFNNFKIFCDCLYDKKMKEFMNVASKYLDRVVKEKADLLSEKMLNEISYLFQTQMTLAINYIKTMLTTSYFTLKNQYITEQSSLFDPTKYAGYAEQMDDFNSTIKNEWEKISTQSVPSNIENNFEIEINTLDRFINKLYEIGRRDLIEALMTHFKKHLQNIMKPLLLPLFEQSNQNMWEQVRKVVIETTSQNLQELENGMINSLKMNKDDVEKKLNELQVYIIDAVRSTILERPGFVSNLMENKFISIFRLDDEGLPKKWKQNEDLSKPFFKAKEEAEKILDLFSYIRMDPKDDELSFISINPATGKKMIIEEPENGTIDQTKVLFSLSERLSIYEGFQNMAESNFMRAQQELAAITVHSKTPMWLILLIAFLSFDNIVYVFKSPTLLALTLIIIGIIYSLNKIGYAYLIDSVISYILSISWSSVLYLIQDLGLFKNLLPKPEAPKRKRPQKKTQDDKPKSSILLTHKKQPSVMGDVTMDNIDSLNSFDDAFKLVSQDEKPVRKPFRPLPNRETQSMKVMPMSASFTKSQSMFIKRNPTTASSLNKIKEANEF</sequence>